<protein>
    <submittedName>
        <fullName evidence="1">Uncharacterized protein</fullName>
    </submittedName>
</protein>
<reference evidence="1 2" key="1">
    <citation type="submission" date="2019-01" db="EMBL/GenBank/DDBJ databases">
        <title>Lacunisphaera sp. strain TWA-58.</title>
        <authorList>
            <person name="Chen W.-M."/>
        </authorList>
    </citation>
    <scope>NUCLEOTIDE SEQUENCE [LARGE SCALE GENOMIC DNA]</scope>
    <source>
        <strain evidence="1 2">TWA-58</strain>
    </source>
</reference>
<gene>
    <name evidence="1" type="ORF">ESB00_11535</name>
</gene>
<evidence type="ECO:0000313" key="1">
    <source>
        <dbReference type="EMBL" id="RXK56465.1"/>
    </source>
</evidence>
<sequence length="122" mass="14008">MLQEFKRVKQEPGVSGRRRWFQGAAMELIVWLDTDEQPEGFQICYTGFGQQEHALTWKRQSGFVHNRVDTGDTRPDKNLTPILVTDGAVPWERLRRDFFEVSEGVDAALRQFVAARLAEGGR</sequence>
<dbReference type="EMBL" id="SDHX01000001">
    <property type="protein sequence ID" value="RXK56465.1"/>
    <property type="molecule type" value="Genomic_DNA"/>
</dbReference>
<name>A0A4Q1CBI5_9BACT</name>
<proteinExistence type="predicted"/>
<comment type="caution">
    <text evidence="1">The sequence shown here is derived from an EMBL/GenBank/DDBJ whole genome shotgun (WGS) entry which is preliminary data.</text>
</comment>
<dbReference type="AlphaFoldDB" id="A0A4Q1CBI5"/>
<accession>A0A4Q1CBI5</accession>
<dbReference type="Proteomes" id="UP000290218">
    <property type="component" value="Unassembled WGS sequence"/>
</dbReference>
<dbReference type="RefSeq" id="WP_129047833.1">
    <property type="nucleotide sequence ID" value="NZ_SDHX01000001.1"/>
</dbReference>
<keyword evidence="2" id="KW-1185">Reference proteome</keyword>
<organism evidence="1 2">
    <name type="scientific">Oleiharenicola lentus</name>
    <dbReference type="NCBI Taxonomy" id="2508720"/>
    <lineage>
        <taxon>Bacteria</taxon>
        <taxon>Pseudomonadati</taxon>
        <taxon>Verrucomicrobiota</taxon>
        <taxon>Opitutia</taxon>
        <taxon>Opitutales</taxon>
        <taxon>Opitutaceae</taxon>
        <taxon>Oleiharenicola</taxon>
    </lineage>
</organism>
<dbReference type="OrthoDB" id="5625241at2"/>
<evidence type="ECO:0000313" key="2">
    <source>
        <dbReference type="Proteomes" id="UP000290218"/>
    </source>
</evidence>